<dbReference type="WBParaSite" id="BXY_1681600.1">
    <property type="protein sequence ID" value="BXY_1681600.1"/>
    <property type="gene ID" value="BXY_1681600"/>
</dbReference>
<sequence length="278" mass="30524">MVEYNAKYPAVLYSSFAVFGIFGNLNIIAATVRRRSLRTTCNQLIAIAAFFDLIHVSSHPVMTYFVFSGNYPTLESCFYIQQIPMIGCNAGEILMFLTSLDRLYCVAKPVAYQRLSAAVELTVCLIVALLFSGWLNYEAYLSLQPIKEKLTLCSVAASFTGSALDAMLRSIAAVTCCVVGGWLLSFSSFAVGVASGMKITDELVLYLGLPLNLSVSLNYPIYFAMSSQYRLAFKQQLNILSRNRVCKDSSPTSTFSKVVSTTAIKTRTTQVASRQAVV</sequence>
<dbReference type="InterPro" id="IPR000276">
    <property type="entry name" value="GPCR_Rhodpsn"/>
</dbReference>
<evidence type="ECO:0000313" key="7">
    <source>
        <dbReference type="Proteomes" id="UP000095284"/>
    </source>
</evidence>
<dbReference type="SMART" id="SM01381">
    <property type="entry name" value="7TM_GPCR_Srsx"/>
    <property type="match status" value="1"/>
</dbReference>
<evidence type="ECO:0000313" key="8">
    <source>
        <dbReference type="WBParaSite" id="BXY_1681600.1"/>
    </source>
</evidence>
<dbReference type="InterPro" id="IPR047130">
    <property type="entry name" value="7TM_GPCR_Srsx_nematod"/>
</dbReference>
<feature type="transmembrane region" description="Helical" evidence="5">
    <location>
        <begin position="203"/>
        <end position="225"/>
    </location>
</feature>
<evidence type="ECO:0000256" key="1">
    <source>
        <dbReference type="ARBA" id="ARBA00004370"/>
    </source>
</evidence>
<dbReference type="InterPro" id="IPR017452">
    <property type="entry name" value="GPCR_Rhodpsn_7TM"/>
</dbReference>
<name>A0A1I7SUU3_BURXY</name>
<dbReference type="GO" id="GO:0016020">
    <property type="term" value="C:membrane"/>
    <property type="evidence" value="ECO:0007669"/>
    <property type="project" value="UniProtKB-SubCell"/>
</dbReference>
<evidence type="ECO:0000256" key="5">
    <source>
        <dbReference type="SAM" id="Phobius"/>
    </source>
</evidence>
<dbReference type="CDD" id="cd00637">
    <property type="entry name" value="7tm_classA_rhodopsin-like"/>
    <property type="match status" value="1"/>
</dbReference>
<evidence type="ECO:0000256" key="3">
    <source>
        <dbReference type="ARBA" id="ARBA00022989"/>
    </source>
</evidence>
<feature type="domain" description="G-protein coupled receptors family 1 profile" evidence="6">
    <location>
        <begin position="23"/>
        <end position="135"/>
    </location>
</feature>
<dbReference type="PANTHER" id="PTHR23360:SF5">
    <property type="entry name" value="G-PROTEIN COUPLED RECEPTORS FAMILY 1 PROFILE DOMAIN-CONTAINING PROTEIN"/>
    <property type="match status" value="1"/>
</dbReference>
<dbReference type="Gene3D" id="1.20.1070.10">
    <property type="entry name" value="Rhodopsin 7-helix transmembrane proteins"/>
    <property type="match status" value="1"/>
</dbReference>
<feature type="transmembrane region" description="Helical" evidence="5">
    <location>
        <begin position="171"/>
        <end position="191"/>
    </location>
</feature>
<accession>A0A1I7SUU3</accession>
<feature type="transmembrane region" description="Helical" evidence="5">
    <location>
        <begin position="44"/>
        <end position="67"/>
    </location>
</feature>
<keyword evidence="2 5" id="KW-0812">Transmembrane</keyword>
<dbReference type="Pfam" id="PF10320">
    <property type="entry name" value="7TM_GPCR_Srsx"/>
    <property type="match status" value="2"/>
</dbReference>
<dbReference type="InterPro" id="IPR019424">
    <property type="entry name" value="7TM_GPCR_Srsx"/>
</dbReference>
<keyword evidence="3 5" id="KW-1133">Transmembrane helix</keyword>
<dbReference type="PANTHER" id="PTHR23360">
    <property type="entry name" value="G-PROTEIN COUPLED RECEPTORS FAMILY 1 PROFILE DOMAIN-CONTAINING PROTEIN-RELATED"/>
    <property type="match status" value="1"/>
</dbReference>
<dbReference type="Proteomes" id="UP000095284">
    <property type="component" value="Unplaced"/>
</dbReference>
<evidence type="ECO:0000256" key="2">
    <source>
        <dbReference type="ARBA" id="ARBA00022692"/>
    </source>
</evidence>
<protein>
    <submittedName>
        <fullName evidence="8">G_PROTEIN_RECEP_F1_2 domain-containing protein</fullName>
    </submittedName>
</protein>
<dbReference type="PROSITE" id="PS50262">
    <property type="entry name" value="G_PROTEIN_RECEP_F1_2"/>
    <property type="match status" value="1"/>
</dbReference>
<keyword evidence="4 5" id="KW-0472">Membrane</keyword>
<evidence type="ECO:0000256" key="4">
    <source>
        <dbReference type="ARBA" id="ARBA00023136"/>
    </source>
</evidence>
<feature type="transmembrane region" description="Helical" evidence="5">
    <location>
        <begin position="12"/>
        <end position="32"/>
    </location>
</feature>
<comment type="subcellular location">
    <subcellularLocation>
        <location evidence="1">Membrane</location>
    </subcellularLocation>
</comment>
<reference evidence="8" key="1">
    <citation type="submission" date="2016-11" db="UniProtKB">
        <authorList>
            <consortium name="WormBaseParasite"/>
        </authorList>
    </citation>
    <scope>IDENTIFICATION</scope>
</reference>
<organism evidence="7 8">
    <name type="scientific">Bursaphelenchus xylophilus</name>
    <name type="common">Pinewood nematode worm</name>
    <name type="synonym">Aphelenchoides xylophilus</name>
    <dbReference type="NCBI Taxonomy" id="6326"/>
    <lineage>
        <taxon>Eukaryota</taxon>
        <taxon>Metazoa</taxon>
        <taxon>Ecdysozoa</taxon>
        <taxon>Nematoda</taxon>
        <taxon>Chromadorea</taxon>
        <taxon>Rhabditida</taxon>
        <taxon>Tylenchina</taxon>
        <taxon>Tylenchomorpha</taxon>
        <taxon>Aphelenchoidea</taxon>
        <taxon>Aphelenchoididae</taxon>
        <taxon>Bursaphelenchus</taxon>
    </lineage>
</organism>
<proteinExistence type="predicted"/>
<dbReference type="SUPFAM" id="SSF81321">
    <property type="entry name" value="Family A G protein-coupled receptor-like"/>
    <property type="match status" value="1"/>
</dbReference>
<dbReference type="GO" id="GO:0004930">
    <property type="term" value="F:G protein-coupled receptor activity"/>
    <property type="evidence" value="ECO:0007669"/>
    <property type="project" value="InterPro"/>
</dbReference>
<dbReference type="AlphaFoldDB" id="A0A1I7SUU3"/>
<evidence type="ECO:0000259" key="6">
    <source>
        <dbReference type="PROSITE" id="PS50262"/>
    </source>
</evidence>
<feature type="transmembrane region" description="Helical" evidence="5">
    <location>
        <begin position="118"/>
        <end position="137"/>
    </location>
</feature>